<evidence type="ECO:0008006" key="3">
    <source>
        <dbReference type="Google" id="ProtNLM"/>
    </source>
</evidence>
<dbReference type="EMBL" id="FRBT01000001">
    <property type="protein sequence ID" value="SHL44687.1"/>
    <property type="molecule type" value="Genomic_DNA"/>
</dbReference>
<sequence length="176" mass="20749">MSNHETSKMKQILKYLVLVVFFSCNSHEQKNTENKEKRITEVKSAKKWLIESIETYFKNDNSEMASITTKRYAEYKSDAMNIEFDVDGNLIEKYFEKKWKNHYDTKLAGFHSGFLISGQDWINPTVTKCDFKNKTENCLVFKTTISDDGYKVKYIREIKIIKENGHFKIDDVIDLN</sequence>
<evidence type="ECO:0000313" key="1">
    <source>
        <dbReference type="EMBL" id="SHL44687.1"/>
    </source>
</evidence>
<proteinExistence type="predicted"/>
<evidence type="ECO:0000313" key="2">
    <source>
        <dbReference type="Proteomes" id="UP000184028"/>
    </source>
</evidence>
<accession>A0A1M7APS6</accession>
<reference evidence="2" key="1">
    <citation type="submission" date="2016-11" db="EMBL/GenBank/DDBJ databases">
        <authorList>
            <person name="Varghese N."/>
            <person name="Submissions S."/>
        </authorList>
    </citation>
    <scope>NUCLEOTIDE SEQUENCE [LARGE SCALE GENOMIC DNA]</scope>
    <source>
        <strain evidence="2">DSM 24724</strain>
    </source>
</reference>
<keyword evidence="2" id="KW-1185">Reference proteome</keyword>
<dbReference type="AlphaFoldDB" id="A0A1M7APS6"/>
<name>A0A1M7APS6_9FLAO</name>
<protein>
    <recommendedName>
        <fullName evidence="3">DUF3828 domain-containing protein</fullName>
    </recommendedName>
</protein>
<gene>
    <name evidence="1" type="ORF">SAMN05444484_1011519</name>
</gene>
<dbReference type="Proteomes" id="UP000184028">
    <property type="component" value="Unassembled WGS sequence"/>
</dbReference>
<organism evidence="1 2">
    <name type="scientific">Flavobacterium chilense</name>
    <dbReference type="NCBI Taxonomy" id="946677"/>
    <lineage>
        <taxon>Bacteria</taxon>
        <taxon>Pseudomonadati</taxon>
        <taxon>Bacteroidota</taxon>
        <taxon>Flavobacteriia</taxon>
        <taxon>Flavobacteriales</taxon>
        <taxon>Flavobacteriaceae</taxon>
        <taxon>Flavobacterium</taxon>
    </lineage>
</organism>